<accession>A0A5D3AC73</accession>
<dbReference type="GO" id="GO:0003723">
    <property type="term" value="F:RNA binding"/>
    <property type="evidence" value="ECO:0007669"/>
    <property type="project" value="InterPro"/>
</dbReference>
<dbReference type="GO" id="GO:0000455">
    <property type="term" value="P:enzyme-directed rRNA pseudouridine synthesis"/>
    <property type="evidence" value="ECO:0007669"/>
    <property type="project" value="TreeGrafter"/>
</dbReference>
<protein>
    <recommendedName>
        <fullName evidence="5">Pseudouridine synthase RsuA/RluA-like domain-containing protein</fullName>
    </recommendedName>
</protein>
<name>A0A5D3AC73_GOSMU</name>
<dbReference type="GO" id="GO:0009982">
    <property type="term" value="F:pseudouridine synthase activity"/>
    <property type="evidence" value="ECO:0007669"/>
    <property type="project" value="InterPro"/>
</dbReference>
<dbReference type="InterPro" id="IPR006145">
    <property type="entry name" value="PsdUridine_synth_RsuA/RluA"/>
</dbReference>
<dbReference type="Gene3D" id="3.30.2350.10">
    <property type="entry name" value="Pseudouridine synthase"/>
    <property type="match status" value="1"/>
</dbReference>
<dbReference type="PANTHER" id="PTHR21600:SF81">
    <property type="entry name" value="21S RRNA PSEUDOURIDINE(2819) SYNTHASE"/>
    <property type="match status" value="1"/>
</dbReference>
<dbReference type="InterPro" id="IPR020103">
    <property type="entry name" value="PsdUridine_synth_cat_dom_sf"/>
</dbReference>
<dbReference type="PANTHER" id="PTHR21600">
    <property type="entry name" value="MITOCHONDRIAL RNA PSEUDOURIDINE SYNTHASE"/>
    <property type="match status" value="1"/>
</dbReference>
<proteinExistence type="inferred from homology"/>
<dbReference type="GO" id="GO:0005739">
    <property type="term" value="C:mitochondrion"/>
    <property type="evidence" value="ECO:0007669"/>
    <property type="project" value="UniProtKB-SubCell"/>
</dbReference>
<sequence>MLVGANLLRRLLRSQLSADDGGTGFIITAIHHLRPQYSTTTEFSDEGNSENKKESKWFTLPPFAKTVSASELGAKLARKNHLKSATSAETSAYKTTALKWVLKCCPELPRNLVQKLFRLRQVRRESIAMEVTDDGCQVQKIQLKRVGAKDSLNIGDKIFLPISVREVPEEKHEHDCTNEESNFIRSLELYKDTAIIVLNKPPGMPVQGGIGIKWSLDELAAAWLRYDYSESPRLVHRLDRDCSGILVMGRTQMSAAILHSVFREETLGASKHKRYWALVIGSPRRPKGTISAPLRKVVVDDGKSDRITVFEHNNTILSSQRAITEYRVIKTSTHGFTWLELSPLTGRKHQLRVHCAEVLGTPIVGDYKYGWQAHRRLQNLAESDLRKNSNEKVAKENMLPFGLNMDSGSILEKQLRLHLHCREMILPNVSQVLQNPKSFTDDDLSKLKSLEIVAPLPSYMQKSWDILNS</sequence>
<comment type="similarity">
    <text evidence="2">Belongs to the pseudouridine synthase RluA family.</text>
</comment>
<dbReference type="CDD" id="cd02869">
    <property type="entry name" value="PseudoU_synth_RluA_like"/>
    <property type="match status" value="1"/>
</dbReference>
<organism evidence="6 7">
    <name type="scientific">Gossypium mustelinum</name>
    <name type="common">Cotton</name>
    <name type="synonym">Gossypium caicoense</name>
    <dbReference type="NCBI Taxonomy" id="34275"/>
    <lineage>
        <taxon>Eukaryota</taxon>
        <taxon>Viridiplantae</taxon>
        <taxon>Streptophyta</taxon>
        <taxon>Embryophyta</taxon>
        <taxon>Tracheophyta</taxon>
        <taxon>Spermatophyta</taxon>
        <taxon>Magnoliopsida</taxon>
        <taxon>eudicotyledons</taxon>
        <taxon>Gunneridae</taxon>
        <taxon>Pentapetalae</taxon>
        <taxon>rosids</taxon>
        <taxon>malvids</taxon>
        <taxon>Malvales</taxon>
        <taxon>Malvaceae</taxon>
        <taxon>Malvoideae</taxon>
        <taxon>Gossypium</taxon>
    </lineage>
</organism>
<dbReference type="Pfam" id="PF00849">
    <property type="entry name" value="PseudoU_synth_2"/>
    <property type="match status" value="1"/>
</dbReference>
<evidence type="ECO:0000256" key="1">
    <source>
        <dbReference type="ARBA" id="ARBA00004173"/>
    </source>
</evidence>
<dbReference type="InterPro" id="IPR050188">
    <property type="entry name" value="RluA_PseudoU_synthase"/>
</dbReference>
<keyword evidence="3" id="KW-0496">Mitochondrion</keyword>
<evidence type="ECO:0000256" key="2">
    <source>
        <dbReference type="ARBA" id="ARBA00010876"/>
    </source>
</evidence>
<evidence type="ECO:0000259" key="5">
    <source>
        <dbReference type="Pfam" id="PF00849"/>
    </source>
</evidence>
<dbReference type="AlphaFoldDB" id="A0A5D3AC73"/>
<evidence type="ECO:0000313" key="6">
    <source>
        <dbReference type="EMBL" id="TYJ47711.1"/>
    </source>
</evidence>
<keyword evidence="7" id="KW-1185">Reference proteome</keyword>
<evidence type="ECO:0000256" key="3">
    <source>
        <dbReference type="ARBA" id="ARBA00023128"/>
    </source>
</evidence>
<keyword evidence="4" id="KW-0413">Isomerase</keyword>
<comment type="subcellular location">
    <subcellularLocation>
        <location evidence="1">Mitochondrion</location>
    </subcellularLocation>
</comment>
<dbReference type="EMBL" id="CM017636">
    <property type="protein sequence ID" value="TYJ47711.1"/>
    <property type="molecule type" value="Genomic_DNA"/>
</dbReference>
<feature type="domain" description="Pseudouridine synthase RsuA/RluA-like" evidence="5">
    <location>
        <begin position="195"/>
        <end position="356"/>
    </location>
</feature>
<dbReference type="SUPFAM" id="SSF55120">
    <property type="entry name" value="Pseudouridine synthase"/>
    <property type="match status" value="1"/>
</dbReference>
<gene>
    <name evidence="6" type="ORF">E1A91_A01G009000v1</name>
</gene>
<reference evidence="6 7" key="1">
    <citation type="submission" date="2019-07" db="EMBL/GenBank/DDBJ databases">
        <title>WGS assembly of Gossypium mustelinum.</title>
        <authorList>
            <person name="Chen Z.J."/>
            <person name="Sreedasyam A."/>
            <person name="Ando A."/>
            <person name="Song Q."/>
            <person name="De L."/>
            <person name="Hulse-Kemp A."/>
            <person name="Ding M."/>
            <person name="Ye W."/>
            <person name="Kirkbride R."/>
            <person name="Jenkins J."/>
            <person name="Plott C."/>
            <person name="Lovell J."/>
            <person name="Lin Y.-M."/>
            <person name="Vaughn R."/>
            <person name="Liu B."/>
            <person name="Li W."/>
            <person name="Simpson S."/>
            <person name="Scheffler B."/>
            <person name="Saski C."/>
            <person name="Grover C."/>
            <person name="Hu G."/>
            <person name="Conover J."/>
            <person name="Carlson J."/>
            <person name="Shu S."/>
            <person name="Boston L."/>
            <person name="Williams M."/>
            <person name="Peterson D."/>
            <person name="Mcgee K."/>
            <person name="Jones D."/>
            <person name="Wendel J."/>
            <person name="Stelly D."/>
            <person name="Grimwood J."/>
            <person name="Schmutz J."/>
        </authorList>
    </citation>
    <scope>NUCLEOTIDE SEQUENCE [LARGE SCALE GENOMIC DNA]</scope>
    <source>
        <strain evidence="6">1408120.09</strain>
    </source>
</reference>
<evidence type="ECO:0000313" key="7">
    <source>
        <dbReference type="Proteomes" id="UP000323597"/>
    </source>
</evidence>
<dbReference type="Proteomes" id="UP000323597">
    <property type="component" value="Chromosome A01"/>
</dbReference>
<evidence type="ECO:0000256" key="4">
    <source>
        <dbReference type="ARBA" id="ARBA00023235"/>
    </source>
</evidence>